<dbReference type="RefSeq" id="WP_013335894.1">
    <property type="nucleotide sequence ID" value="NC_014537.1"/>
</dbReference>
<dbReference type="GeneID" id="9751703"/>
<reference evidence="3" key="2">
    <citation type="journal article" date="2010" name="Stand. Genomic Sci.">
        <title>Complete genome sequence of Vulcanisaeta distributa type strain (IC-017T).</title>
        <authorList>
            <person name="Mavromatis K."/>
            <person name="Sikorski J."/>
            <person name="Pabst E."/>
            <person name="Teshima H."/>
            <person name="Lapidus A."/>
            <person name="Lucas S."/>
            <person name="Nolan M."/>
            <person name="Glavina Del Rio T."/>
            <person name="Cheng J."/>
            <person name="Bruce D."/>
            <person name="Goodwin L."/>
            <person name="Pitluck S."/>
            <person name="Liolios K."/>
            <person name="Ivanova N."/>
            <person name="Mikhailova N."/>
            <person name="Pati A."/>
            <person name="Chen A."/>
            <person name="Palaniappan K."/>
            <person name="Land M."/>
            <person name="Hauser L."/>
            <person name="Chang Y."/>
            <person name="Jeffries C."/>
            <person name="Rohde M."/>
            <person name="Spring S."/>
            <person name="Goker M."/>
            <person name="Wirth R."/>
            <person name="Woyke T."/>
            <person name="Bristow J."/>
            <person name="Eisen J."/>
            <person name="Markowitz V."/>
            <person name="Hugenholtz P."/>
            <person name="Klenk H."/>
            <person name="Kyrpides N."/>
        </authorList>
    </citation>
    <scope>NUCLEOTIDE SEQUENCE [LARGE SCALE GENOMIC DNA]</scope>
    <source>
        <strain evidence="3">DSM 14429 / JCM 11212 / NBRC 100878 / IC-017</strain>
    </source>
</reference>
<evidence type="ECO:0000313" key="3">
    <source>
        <dbReference type="Proteomes" id="UP000006681"/>
    </source>
</evidence>
<keyword evidence="3" id="KW-1185">Reference proteome</keyword>
<reference evidence="2 3" key="1">
    <citation type="journal article" date="2010" name="Stand. Genomic Sci.">
        <title>Complete genome sequence of Vulcanisaeta distributa type strain (IC-017).</title>
        <authorList>
            <person name="Mavromatis K."/>
            <person name="Sikorski J."/>
            <person name="Pabst E."/>
            <person name="Teshima H."/>
            <person name="Lapidus A."/>
            <person name="Lucas S."/>
            <person name="Nolan M."/>
            <person name="Glavina Del Rio T."/>
            <person name="Cheng J.F."/>
            <person name="Bruce D."/>
            <person name="Goodwin L."/>
            <person name="Pitluck S."/>
            <person name="Liolios K."/>
            <person name="Ivanova N."/>
            <person name="Mikhailova N."/>
            <person name="Pati A."/>
            <person name="Chen A."/>
            <person name="Palaniappan K."/>
            <person name="Land M."/>
            <person name="Hauser L."/>
            <person name="Chang Y.J."/>
            <person name="Jeffries C.D."/>
            <person name="Rohde M."/>
            <person name="Spring S."/>
            <person name="Goker M."/>
            <person name="Wirth R."/>
            <person name="Woyke T."/>
            <person name="Bristow J."/>
            <person name="Eisen J.A."/>
            <person name="Markowitz V."/>
            <person name="Hugenholtz P."/>
            <person name="Klenk H.P."/>
            <person name="Kyrpides N.C."/>
        </authorList>
    </citation>
    <scope>NUCLEOTIDE SEQUENCE [LARGE SCALE GENOMIC DNA]</scope>
    <source>
        <strain evidence="3">DSM 14429 / JCM 11212 / NBRC 100878 / IC-017</strain>
    </source>
</reference>
<dbReference type="Proteomes" id="UP000006681">
    <property type="component" value="Chromosome"/>
</dbReference>
<gene>
    <name evidence="2" type="ordered locus">Vdis_0777</name>
</gene>
<keyword evidence="1" id="KW-0812">Transmembrane</keyword>
<dbReference type="KEGG" id="vdi:Vdis_0777"/>
<name>E1QNS3_VULDI</name>
<keyword evidence="1" id="KW-0472">Membrane</keyword>
<dbReference type="HOGENOM" id="CLU_1559573_0_0_2"/>
<accession>E1QNS3</accession>
<protein>
    <submittedName>
        <fullName evidence="2">Uncharacterized protein</fullName>
    </submittedName>
</protein>
<dbReference type="STRING" id="572478.Vdis_0777"/>
<dbReference type="OrthoDB" id="376228at2157"/>
<feature type="transmembrane region" description="Helical" evidence="1">
    <location>
        <begin position="53"/>
        <end position="74"/>
    </location>
</feature>
<organism evidence="2 3">
    <name type="scientific">Vulcanisaeta distributa (strain DSM 14429 / JCM 11212 / NBRC 100878 / IC-017)</name>
    <dbReference type="NCBI Taxonomy" id="572478"/>
    <lineage>
        <taxon>Archaea</taxon>
        <taxon>Thermoproteota</taxon>
        <taxon>Thermoprotei</taxon>
        <taxon>Thermoproteales</taxon>
        <taxon>Thermoproteaceae</taxon>
        <taxon>Vulcanisaeta</taxon>
    </lineage>
</organism>
<dbReference type="AlphaFoldDB" id="E1QNS3"/>
<evidence type="ECO:0000313" key="2">
    <source>
        <dbReference type="EMBL" id="ADN50169.1"/>
    </source>
</evidence>
<sequence>MSEWSWESSDAEWVIDRYSTGIVISLLLLMLYVVIMIAIIIALSPNAEDNQLIALSIITSMVLTAYLSIIIYSYTRIKSIRKAIANLKKVEIKDDSIVLETINGIYAAKPNEITICYKTITGRDLRPYAYIIFINYQGTTYQIPYLKPEDYGALRQVLKGHGVYINECQAQ</sequence>
<evidence type="ECO:0000256" key="1">
    <source>
        <dbReference type="SAM" id="Phobius"/>
    </source>
</evidence>
<dbReference type="EMBL" id="CP002100">
    <property type="protein sequence ID" value="ADN50169.1"/>
    <property type="molecule type" value="Genomic_DNA"/>
</dbReference>
<keyword evidence="1" id="KW-1133">Transmembrane helix</keyword>
<proteinExistence type="predicted"/>
<feature type="transmembrane region" description="Helical" evidence="1">
    <location>
        <begin position="21"/>
        <end position="41"/>
    </location>
</feature>